<dbReference type="STRING" id="299255.SAMN02745129_1179"/>
<name>A0A1M5NU78_9GAMM</name>
<organism evidence="1 2">
    <name type="scientific">Ferrimonas marina</name>
    <dbReference type="NCBI Taxonomy" id="299255"/>
    <lineage>
        <taxon>Bacteria</taxon>
        <taxon>Pseudomonadati</taxon>
        <taxon>Pseudomonadota</taxon>
        <taxon>Gammaproteobacteria</taxon>
        <taxon>Alteromonadales</taxon>
        <taxon>Ferrimonadaceae</taxon>
        <taxon>Ferrimonas</taxon>
    </lineage>
</organism>
<proteinExistence type="predicted"/>
<evidence type="ECO:0000313" key="1">
    <source>
        <dbReference type="EMBL" id="SHG93037.1"/>
    </source>
</evidence>
<dbReference type="OrthoDB" id="7067095at2"/>
<keyword evidence="2" id="KW-1185">Reference proteome</keyword>
<dbReference type="EMBL" id="FQXG01000001">
    <property type="protein sequence ID" value="SHG93037.1"/>
    <property type="molecule type" value="Genomic_DNA"/>
</dbReference>
<evidence type="ECO:0000313" key="2">
    <source>
        <dbReference type="Proteomes" id="UP000184268"/>
    </source>
</evidence>
<dbReference type="Proteomes" id="UP000184268">
    <property type="component" value="Unassembled WGS sequence"/>
</dbReference>
<reference evidence="2" key="1">
    <citation type="submission" date="2016-11" db="EMBL/GenBank/DDBJ databases">
        <authorList>
            <person name="Varghese N."/>
            <person name="Submissions S."/>
        </authorList>
    </citation>
    <scope>NUCLEOTIDE SEQUENCE [LARGE SCALE GENOMIC DNA]</scope>
    <source>
        <strain evidence="2">DSM 16917</strain>
    </source>
</reference>
<gene>
    <name evidence="1" type="ORF">SAMN02745129_1179</name>
</gene>
<dbReference type="RefSeq" id="WP_067658367.1">
    <property type="nucleotide sequence ID" value="NZ_FQXG01000001.1"/>
</dbReference>
<sequence>MKKRFEFAVGIHQITIINSWFRGVKLFVDGELIDSDNTLLAREGRTLLSARLGELGTLEVKPLSALVSVEMDAYLNDGKQLHHIYSSHQCIDNKPRTERSRMTF</sequence>
<protein>
    <submittedName>
        <fullName evidence="1">Uncharacterized protein</fullName>
    </submittedName>
</protein>
<dbReference type="AlphaFoldDB" id="A0A1M5NU78"/>
<accession>A0A1M5NU78</accession>